<dbReference type="InterPro" id="IPR029044">
    <property type="entry name" value="Nucleotide-diphossugar_trans"/>
</dbReference>
<keyword evidence="2" id="KW-0328">Glycosyltransferase</keyword>
<name>A0ABV8RNW1_9SPHN</name>
<dbReference type="SUPFAM" id="SSF53448">
    <property type="entry name" value="Nucleotide-diphospho-sugar transferases"/>
    <property type="match status" value="1"/>
</dbReference>
<dbReference type="Gene3D" id="3.90.550.10">
    <property type="entry name" value="Spore Coat Polysaccharide Biosynthesis Protein SpsA, Chain A"/>
    <property type="match status" value="1"/>
</dbReference>
<comment type="caution">
    <text evidence="2">The sequence shown here is derived from an EMBL/GenBank/DDBJ whole genome shotgun (WGS) entry which is preliminary data.</text>
</comment>
<keyword evidence="2" id="KW-0808">Transferase</keyword>
<organism evidence="2 3">
    <name type="scientific">Novosphingobium tardum</name>
    <dbReference type="NCBI Taxonomy" id="1538021"/>
    <lineage>
        <taxon>Bacteria</taxon>
        <taxon>Pseudomonadati</taxon>
        <taxon>Pseudomonadota</taxon>
        <taxon>Alphaproteobacteria</taxon>
        <taxon>Sphingomonadales</taxon>
        <taxon>Sphingomonadaceae</taxon>
        <taxon>Novosphingobium</taxon>
    </lineage>
</organism>
<gene>
    <name evidence="2" type="ORF">ACFO0A_07775</name>
</gene>
<proteinExistence type="predicted"/>
<reference evidence="3" key="1">
    <citation type="journal article" date="2019" name="Int. J. Syst. Evol. Microbiol.">
        <title>The Global Catalogue of Microorganisms (GCM) 10K type strain sequencing project: providing services to taxonomists for standard genome sequencing and annotation.</title>
        <authorList>
            <consortium name="The Broad Institute Genomics Platform"/>
            <consortium name="The Broad Institute Genome Sequencing Center for Infectious Disease"/>
            <person name="Wu L."/>
            <person name="Ma J."/>
        </authorList>
    </citation>
    <scope>NUCLEOTIDE SEQUENCE [LARGE SCALE GENOMIC DNA]</scope>
    <source>
        <strain evidence="3">CGMCC 1.12989</strain>
    </source>
</reference>
<accession>A0ABV8RNW1</accession>
<dbReference type="InterPro" id="IPR001173">
    <property type="entry name" value="Glyco_trans_2-like"/>
</dbReference>
<dbReference type="GO" id="GO:0016757">
    <property type="term" value="F:glycosyltransferase activity"/>
    <property type="evidence" value="ECO:0007669"/>
    <property type="project" value="UniProtKB-KW"/>
</dbReference>
<feature type="domain" description="Glycosyltransferase 2-like" evidence="1">
    <location>
        <begin position="21"/>
        <end position="126"/>
    </location>
</feature>
<dbReference type="RefSeq" id="WP_379538435.1">
    <property type="nucleotide sequence ID" value="NZ_JBHSDR010000004.1"/>
</dbReference>
<dbReference type="Pfam" id="PF00535">
    <property type="entry name" value="Glycos_transf_2"/>
    <property type="match status" value="1"/>
</dbReference>
<dbReference type="Proteomes" id="UP001595828">
    <property type="component" value="Unassembled WGS sequence"/>
</dbReference>
<protein>
    <submittedName>
        <fullName evidence="2">Glycosyltransferase family A protein</fullName>
        <ecNumber evidence="2">2.4.-.-</ecNumber>
    </submittedName>
</protein>
<sequence length="358" mass="38604">MTGAADLLQTADSHSPARVAVIVPAFGVAHLVGDALRSLQAQTMRDWECVVIDDGAPDDVASAVAPFLSDPRIRFLATANHGVSAARNRAIAASSAPYIALLDGDDLLRPGYLAATVTALDADPDCRLVTCNARIFGAVPHEGTCVTHQQGSDGGAHGTLRAVLDRSFNVYIGTTFRRADFEAAGGFDPAMAQSEDFDLWVRLMLLGGHAHYVDEILADYRVRPGSASASAERMLLGNIRVYEKALAVLQGRDEAATVRRLLADNREALTFEHAIDRIIDGDTRRGIAELRAVSGRVTGVVWATAFAVWRIAPALARPMLRWRRRRHRRGGARPGLRAVFKATAVLRLRGPAMRVGTT</sequence>
<dbReference type="InterPro" id="IPR050834">
    <property type="entry name" value="Glycosyltransf_2"/>
</dbReference>
<dbReference type="CDD" id="cd00761">
    <property type="entry name" value="Glyco_tranf_GTA_type"/>
    <property type="match status" value="1"/>
</dbReference>
<dbReference type="EMBL" id="JBHSDR010000004">
    <property type="protein sequence ID" value="MFC4294954.1"/>
    <property type="molecule type" value="Genomic_DNA"/>
</dbReference>
<dbReference type="PANTHER" id="PTHR43685:SF2">
    <property type="entry name" value="GLYCOSYLTRANSFERASE 2-LIKE DOMAIN-CONTAINING PROTEIN"/>
    <property type="match status" value="1"/>
</dbReference>
<evidence type="ECO:0000313" key="2">
    <source>
        <dbReference type="EMBL" id="MFC4294954.1"/>
    </source>
</evidence>
<keyword evidence="3" id="KW-1185">Reference proteome</keyword>
<evidence type="ECO:0000259" key="1">
    <source>
        <dbReference type="Pfam" id="PF00535"/>
    </source>
</evidence>
<evidence type="ECO:0000313" key="3">
    <source>
        <dbReference type="Proteomes" id="UP001595828"/>
    </source>
</evidence>
<dbReference type="PANTHER" id="PTHR43685">
    <property type="entry name" value="GLYCOSYLTRANSFERASE"/>
    <property type="match status" value="1"/>
</dbReference>
<dbReference type="EC" id="2.4.-.-" evidence="2"/>